<dbReference type="EMBL" id="MK554696">
    <property type="protein sequence ID" value="QBJ04190.1"/>
    <property type="molecule type" value="Genomic_DNA"/>
</dbReference>
<keyword evidence="2" id="KW-1185">Reference proteome</keyword>
<evidence type="ECO:0000313" key="1">
    <source>
        <dbReference type="EMBL" id="QBJ04190.1"/>
    </source>
</evidence>
<name>A0A481W6B5_9CAUD</name>
<proteinExistence type="predicted"/>
<reference evidence="1 2" key="1">
    <citation type="submission" date="2019-02" db="EMBL/GenBank/DDBJ databases">
        <title>Genomic, morphological and functional characterisation of novel bacteriophage Fnu1 capable of disrupt Fusobacterium nucleatum biofilm.</title>
        <authorList>
            <person name="Kabwe M."/>
            <person name="Brown T.L."/>
            <person name="Dashper S."/>
            <person name="Speirs L."/>
            <person name="Ku H."/>
            <person name="Petrovski S."/>
            <person name="Chan H.T."/>
            <person name="Lock P."/>
            <person name="Tucci J."/>
        </authorList>
    </citation>
    <scope>NUCLEOTIDE SEQUENCE [LARGE SCALE GENOMIC DNA]</scope>
</reference>
<protein>
    <submittedName>
        <fullName evidence="1">Uncharacterized protein</fullName>
    </submittedName>
</protein>
<sequence length="99" mass="11614">MYKRSDSMETKDMIIELNKPISYITLALTLGMFKTLNTKYVRVVYGDIKKEEFITFSLDKLIDNIEQSYTKDNCKYVKFSVTLHQIDKSIKSLNMEGVR</sequence>
<accession>A0A481W6B5</accession>
<organism evidence="1 2">
    <name type="scientific">Fusobacterium phage Fnu1</name>
    <dbReference type="NCBI Taxonomy" id="2530024"/>
    <lineage>
        <taxon>Viruses</taxon>
        <taxon>Duplodnaviria</taxon>
        <taxon>Heunggongvirae</taxon>
        <taxon>Uroviricota</taxon>
        <taxon>Caudoviricetes</taxon>
        <taxon>Latrobevirus</taxon>
        <taxon>Latrobevirus FNU1</taxon>
    </lineage>
</organism>
<dbReference type="Proteomes" id="UP000292160">
    <property type="component" value="Segment"/>
</dbReference>
<dbReference type="RefSeq" id="YP_010082870.1">
    <property type="nucleotide sequence ID" value="NC_055035.1"/>
</dbReference>
<dbReference type="KEGG" id="vg:65071878"/>
<dbReference type="GeneID" id="65071878"/>
<evidence type="ECO:0000313" key="2">
    <source>
        <dbReference type="Proteomes" id="UP000292160"/>
    </source>
</evidence>